<dbReference type="EMBL" id="JACIJC010000002">
    <property type="protein sequence ID" value="MBB5685073.1"/>
    <property type="molecule type" value="Genomic_DNA"/>
</dbReference>
<sequence>MSVTALILAAQREGRIDPLAAAFGVTHKCVVPIAGRPLIAHVIDALAASPAIGEIRISIDDFSVIETLHDVARLIAQGRVKLIRSRANLADSVIESLVGARYPVLVTTADNVLLTPAAIAQIAHDAADADIGVGFTRREAVLAAHPDGQRKFYNFSEGGYSNCNSYWIGSAGALSATRVFRQGGQFAKHPARILHAFGLINLIRFRFGIGTLEAAFQRFSRRFRLNIRPLILEDGAVAIDVDNIRTHGVAEGLLIARTEGLRQAA</sequence>
<dbReference type="InterPro" id="IPR025877">
    <property type="entry name" value="MobA-like_NTP_Trfase"/>
</dbReference>
<keyword evidence="4" id="KW-1185">Reference proteome</keyword>
<proteinExistence type="predicted"/>
<evidence type="ECO:0000313" key="4">
    <source>
        <dbReference type="Proteomes" id="UP000549617"/>
    </source>
</evidence>
<protein>
    <submittedName>
        <fullName evidence="3">GTP:adenosylcobinamide-phosphate guanylyltransferase</fullName>
    </submittedName>
</protein>
<keyword evidence="3" id="KW-0548">Nucleotidyltransferase</keyword>
<gene>
    <name evidence="3" type="ORF">FHS49_001081</name>
</gene>
<organism evidence="3 4">
    <name type="scientific">Sphingobium boeckii</name>
    <dbReference type="NCBI Taxonomy" id="1082345"/>
    <lineage>
        <taxon>Bacteria</taxon>
        <taxon>Pseudomonadati</taxon>
        <taxon>Pseudomonadota</taxon>
        <taxon>Alphaproteobacteria</taxon>
        <taxon>Sphingomonadales</taxon>
        <taxon>Sphingomonadaceae</taxon>
        <taxon>Sphingobium</taxon>
    </lineage>
</organism>
<evidence type="ECO:0000256" key="1">
    <source>
        <dbReference type="ARBA" id="ARBA00022842"/>
    </source>
</evidence>
<evidence type="ECO:0000313" key="3">
    <source>
        <dbReference type="EMBL" id="MBB5685073.1"/>
    </source>
</evidence>
<dbReference type="Gene3D" id="3.90.550.10">
    <property type="entry name" value="Spore Coat Polysaccharide Biosynthesis Protein SpsA, Chain A"/>
    <property type="match status" value="1"/>
</dbReference>
<reference evidence="3 4" key="1">
    <citation type="submission" date="2020-08" db="EMBL/GenBank/DDBJ databases">
        <title>Genomic Encyclopedia of Type Strains, Phase IV (KMG-IV): sequencing the most valuable type-strain genomes for metagenomic binning, comparative biology and taxonomic classification.</title>
        <authorList>
            <person name="Goeker M."/>
        </authorList>
    </citation>
    <scope>NUCLEOTIDE SEQUENCE [LARGE SCALE GENOMIC DNA]</scope>
    <source>
        <strain evidence="3 4">DSM 25079</strain>
    </source>
</reference>
<dbReference type="SUPFAM" id="SSF53448">
    <property type="entry name" value="Nucleotide-diphospho-sugar transferases"/>
    <property type="match status" value="1"/>
</dbReference>
<dbReference type="Proteomes" id="UP000549617">
    <property type="component" value="Unassembled WGS sequence"/>
</dbReference>
<dbReference type="AlphaFoldDB" id="A0A7W9AG57"/>
<keyword evidence="1" id="KW-0460">Magnesium</keyword>
<comment type="caution">
    <text evidence="3">The sequence shown here is derived from an EMBL/GenBank/DDBJ whole genome shotgun (WGS) entry which is preliminary data.</text>
</comment>
<name>A0A7W9AG57_9SPHN</name>
<dbReference type="GO" id="GO:0016779">
    <property type="term" value="F:nucleotidyltransferase activity"/>
    <property type="evidence" value="ECO:0007669"/>
    <property type="project" value="UniProtKB-KW"/>
</dbReference>
<keyword evidence="3" id="KW-0808">Transferase</keyword>
<dbReference type="RefSeq" id="WP_184016125.1">
    <property type="nucleotide sequence ID" value="NZ_JACIJC010000002.1"/>
</dbReference>
<dbReference type="InterPro" id="IPR029044">
    <property type="entry name" value="Nucleotide-diphossugar_trans"/>
</dbReference>
<evidence type="ECO:0000259" key="2">
    <source>
        <dbReference type="Pfam" id="PF12804"/>
    </source>
</evidence>
<feature type="domain" description="MobA-like NTP transferase" evidence="2">
    <location>
        <begin position="6"/>
        <end position="136"/>
    </location>
</feature>
<dbReference type="Pfam" id="PF12804">
    <property type="entry name" value="NTP_transf_3"/>
    <property type="match status" value="1"/>
</dbReference>
<accession>A0A7W9AG57</accession>